<evidence type="ECO:0000256" key="1">
    <source>
        <dbReference type="ARBA" id="ARBA00023180"/>
    </source>
</evidence>
<proteinExistence type="predicted"/>
<dbReference type="Pfam" id="PF00129">
    <property type="entry name" value="MHC_I"/>
    <property type="match status" value="1"/>
</dbReference>
<accession>A0AAW0NWH3</accession>
<dbReference type="AlphaFoldDB" id="A0AAW0NWH3"/>
<keyword evidence="2" id="KW-0732">Signal</keyword>
<feature type="chain" id="PRO_5043429830" description="MHC class I-like antigen recognition-like domain-containing protein" evidence="2">
    <location>
        <begin position="17"/>
        <end position="469"/>
    </location>
</feature>
<organism evidence="4 5">
    <name type="scientific">Mugilogobius chulae</name>
    <name type="common">yellowstripe goby</name>
    <dbReference type="NCBI Taxonomy" id="88201"/>
    <lineage>
        <taxon>Eukaryota</taxon>
        <taxon>Metazoa</taxon>
        <taxon>Chordata</taxon>
        <taxon>Craniata</taxon>
        <taxon>Vertebrata</taxon>
        <taxon>Euteleostomi</taxon>
        <taxon>Actinopterygii</taxon>
        <taxon>Neopterygii</taxon>
        <taxon>Teleostei</taxon>
        <taxon>Neoteleostei</taxon>
        <taxon>Acanthomorphata</taxon>
        <taxon>Gobiaria</taxon>
        <taxon>Gobiiformes</taxon>
        <taxon>Gobioidei</taxon>
        <taxon>Gobiidae</taxon>
        <taxon>Gobionellinae</taxon>
        <taxon>Mugilogobius</taxon>
    </lineage>
</organism>
<evidence type="ECO:0000313" key="4">
    <source>
        <dbReference type="EMBL" id="KAK7904165.1"/>
    </source>
</evidence>
<dbReference type="EMBL" id="JBBPFD010000012">
    <property type="protein sequence ID" value="KAK7904165.1"/>
    <property type="molecule type" value="Genomic_DNA"/>
</dbReference>
<dbReference type="Proteomes" id="UP001460270">
    <property type="component" value="Unassembled WGS sequence"/>
</dbReference>
<dbReference type="Gene3D" id="3.30.500.10">
    <property type="entry name" value="MHC class I-like antigen recognition-like"/>
    <property type="match status" value="1"/>
</dbReference>
<evidence type="ECO:0000259" key="3">
    <source>
        <dbReference type="Pfam" id="PF00129"/>
    </source>
</evidence>
<comment type="caution">
    <text evidence="4">The sequence shown here is derived from an EMBL/GenBank/DDBJ whole genome shotgun (WGS) entry which is preliminary data.</text>
</comment>
<feature type="signal peptide" evidence="2">
    <location>
        <begin position="1"/>
        <end position="16"/>
    </location>
</feature>
<evidence type="ECO:0000256" key="2">
    <source>
        <dbReference type="SAM" id="SignalP"/>
    </source>
</evidence>
<dbReference type="InterPro" id="IPR011162">
    <property type="entry name" value="MHC_I/II-like_Ag-recog"/>
</dbReference>
<name>A0AAW0NWH3_9GOBI</name>
<dbReference type="InterPro" id="IPR011161">
    <property type="entry name" value="MHC_I-like_Ag-recog"/>
</dbReference>
<dbReference type="PANTHER" id="PTHR16675:SF235">
    <property type="entry name" value="SHKT DOMAIN-CONTAINING PROTEIN"/>
    <property type="match status" value="1"/>
</dbReference>
<evidence type="ECO:0000313" key="5">
    <source>
        <dbReference type="Proteomes" id="UP001460270"/>
    </source>
</evidence>
<keyword evidence="1" id="KW-0325">Glycoprotein</keyword>
<reference evidence="5" key="1">
    <citation type="submission" date="2024-04" db="EMBL/GenBank/DDBJ databases">
        <title>Salinicola lusitanus LLJ914,a marine bacterium isolated from the Okinawa Trough.</title>
        <authorList>
            <person name="Li J."/>
        </authorList>
    </citation>
    <scope>NUCLEOTIDE SEQUENCE [LARGE SCALE GENOMIC DNA]</scope>
</reference>
<sequence length="469" mass="52730">MLLLFLTSLVIVNADGSESQSLVFLSTGRVITESKFAFEQVTVFNDIIVSFCNGVTKKEQLKSRLQNSSMPLSCEKDHVNILEAINNIHTYMTVDVVQRMRGCSASSNGSVSAMETWAVNGQEFLTFDPDTSTWMSKSPSAVKIKELWDNQPMRSHDYRYFLKSKCPKMLQQITLKSTPKNTELHVFAKPLENNEAFLCCHVTTTDRSVKSVRLIGDGATHVSGFTVAGPLPTGGDAWVFRLRARISLSVTHLTYGCAVQSAGQNMSVFWNGNTLDGRHIYYSLWEKAVPAVIGFVSVIVKMKRRPPPPRIRPEIRDQFESFIESSTLYPDIRNYLLSFIYGSNTPESHRGDYNQWFEMMERQNNYDPEFYGGRRVAHSSDAVTLRRVTVRSYCPGSPVKAAGASREHRAGHGLNLGTHQSRAVPELMHNNSCPPLSCERSSITLTALAKSRILDRVDARLECRLQEIR</sequence>
<feature type="domain" description="MHC class I-like antigen recognition-like" evidence="3">
    <location>
        <begin position="92"/>
        <end position="172"/>
    </location>
</feature>
<dbReference type="SUPFAM" id="SSF54452">
    <property type="entry name" value="MHC antigen-recognition domain"/>
    <property type="match status" value="1"/>
</dbReference>
<dbReference type="PANTHER" id="PTHR16675">
    <property type="entry name" value="MHC CLASS I-RELATED"/>
    <property type="match status" value="1"/>
</dbReference>
<keyword evidence="5" id="KW-1185">Reference proteome</keyword>
<protein>
    <recommendedName>
        <fullName evidence="3">MHC class I-like antigen recognition-like domain-containing protein</fullName>
    </recommendedName>
</protein>
<dbReference type="InterPro" id="IPR037055">
    <property type="entry name" value="MHC_I-like_Ag-recog_sf"/>
</dbReference>
<dbReference type="InterPro" id="IPR050208">
    <property type="entry name" value="MHC_class-I_related"/>
</dbReference>
<gene>
    <name evidence="4" type="ORF">WMY93_016772</name>
</gene>